<dbReference type="InterPro" id="IPR013986">
    <property type="entry name" value="DExx_box_DNA_helicase_dom_sf"/>
</dbReference>
<evidence type="ECO:0000313" key="5">
    <source>
        <dbReference type="EMBL" id="BDU62698.1"/>
    </source>
</evidence>
<accession>A0ABM8DJC6</accession>
<name>A0ABM8DJC6_9SPIR</name>
<evidence type="ECO:0000313" key="6">
    <source>
        <dbReference type="Proteomes" id="UP001317516"/>
    </source>
</evidence>
<reference evidence="5 6" key="1">
    <citation type="submission" date="2022-11" db="EMBL/GenBank/DDBJ databases">
        <title>Genome sequence of clinical isolate of the human pathogenic Borrelia fainii.</title>
        <authorList>
            <person name="Itokawa K."/>
            <person name="Sato K."/>
            <person name="Qiu Y."/>
        </authorList>
    </citation>
    <scope>NUCLEOTIDE SEQUENCE [LARGE SCALE GENOMIC DNA]</scope>
    <source>
        <strain evidence="5 6">Qtaro</strain>
    </source>
</reference>
<dbReference type="Gene3D" id="1.10.10.160">
    <property type="match status" value="1"/>
</dbReference>
<keyword evidence="3" id="KW-0347">Helicase</keyword>
<keyword evidence="2" id="KW-0378">Hydrolase</keyword>
<dbReference type="SUPFAM" id="SSF52540">
    <property type="entry name" value="P-loop containing nucleoside triphosphate hydrolases"/>
    <property type="match status" value="2"/>
</dbReference>
<dbReference type="EMBL" id="AP027070">
    <property type="protein sequence ID" value="BDU62698.1"/>
    <property type="molecule type" value="Genomic_DNA"/>
</dbReference>
<gene>
    <name evidence="5" type="ORF">BOFE_02380</name>
</gene>
<keyword evidence="6" id="KW-1185">Reference proteome</keyword>
<dbReference type="Gene3D" id="1.10.486.10">
    <property type="entry name" value="PCRA, domain 4"/>
    <property type="match status" value="1"/>
</dbReference>
<sequence length="1074" mass="128981">MYKIYKTNKVSKIYNKIKELIKNDDIFKKETFIISKSNILSEEIKKYLATLNEVSYNLNIKQNIIKTIYNLSMENNNIKKFLKNNTLILDSETEKFILYHILKDNKIKNIKQFKSTKNRYIFASKIITLFHKYYFKFPNLIDHWRQNKFLFEDQNKIHYESMQKEMFEKLFENQISLFNLNEKIEQEITDTKQSIETKRIIIIGETREIDRKILHCLQKIFDITVYELILEDITQIKSALIDELVPVKIKKYNSSTQIEEETDIQLFEEKNFLASFKNNIIKGTPLSNLDNSFKIIEAKTKKREVEILVNNILHSTQNNHLKINDIVITYLPKDMDIYLPYIDEFLNKYELEFTILDFNKDVLKSKSAIALNQLMKLFISNKGTISNFNRKEIIEFLSNTKVMNKFNISISELEYLIKFNDAVNIYFGMNDTHKESLSYDKNFLNSWENGFDRFLTSTMFNEKYECNNCLESINFQDPDSIVRLISIIKSLYEDIMYFKEQKYTIYEWAEIIDIFIDKYIKLEDNNKIDEYINTRIQYFKNFSKDLNENFHKDYMAKIKDRKVEFALFKIMFEESIEQKAYQLNNQNTGILVTSFDKIEYLKKSEIHFLGIHQLNSNIHFDNMNLLNEYYDYVNLEQDNISNLIRIIFAASNKFYFYYSLSESLNLDINKPKVINKIINYIKDMGQEIKIEIHPSENYDFEYFKYKKVNYLINYDTEAFNIAKSLQQGKHPNFKQKRLKLKKQITLKIEDINKAITNPYKYFYEEILNVYIKDINQINDIKNKQEEQIINIDNFNYKLMNNLIPIHEYIKNETNEHILEKIDNIIENQIQKGIIPMNIPKTIIKEEFIEKFNEIKNNIVTNFQEFFKMQEIDITLNKSIFINFEGETIEFKLNGKLKNIYKINNRYFYVNLEKEDYSQDKIIRKINLYIIGLMLKSSIENIESIQEIRIIYETSKLSLENQYTNETINYTDLTNLLKQIAYISSYPTPIYKDLIQKSLNKIKDINEFPTVLKTQIKYQKKNTNIKKSMEFIFQQKDIAWCPYYNRFKDTHDLDLNDNLEKLLQDFYAKFIKVKS</sequence>
<keyword evidence="1" id="KW-0547">Nucleotide-binding</keyword>
<evidence type="ECO:0000256" key="2">
    <source>
        <dbReference type="ARBA" id="ARBA00022801"/>
    </source>
</evidence>
<keyword evidence="4" id="KW-0067">ATP-binding</keyword>
<evidence type="ECO:0000256" key="4">
    <source>
        <dbReference type="ARBA" id="ARBA00022840"/>
    </source>
</evidence>
<dbReference type="RefSeq" id="WP_281861007.1">
    <property type="nucleotide sequence ID" value="NZ_AP027070.1"/>
</dbReference>
<proteinExistence type="predicted"/>
<dbReference type="Proteomes" id="UP001317516">
    <property type="component" value="Chromosome"/>
</dbReference>
<evidence type="ECO:0000256" key="3">
    <source>
        <dbReference type="ARBA" id="ARBA00022806"/>
    </source>
</evidence>
<evidence type="ECO:0000256" key="1">
    <source>
        <dbReference type="ARBA" id="ARBA00022741"/>
    </source>
</evidence>
<organism evidence="5 6">
    <name type="scientific">Candidatus Borrelia fainii</name>
    <dbReference type="NCBI Taxonomy" id="2518322"/>
    <lineage>
        <taxon>Bacteria</taxon>
        <taxon>Pseudomonadati</taxon>
        <taxon>Spirochaetota</taxon>
        <taxon>Spirochaetia</taxon>
        <taxon>Spirochaetales</taxon>
        <taxon>Borreliaceae</taxon>
        <taxon>Borrelia</taxon>
    </lineage>
</organism>
<protein>
    <submittedName>
        <fullName evidence="5">Uncharacterized protein</fullName>
    </submittedName>
</protein>
<dbReference type="InterPro" id="IPR027417">
    <property type="entry name" value="P-loop_NTPase"/>
</dbReference>
<dbReference type="Gene3D" id="3.40.50.10930">
    <property type="match status" value="1"/>
</dbReference>